<feature type="region of interest" description="Disordered" evidence="1">
    <location>
        <begin position="1"/>
        <end position="29"/>
    </location>
</feature>
<feature type="compositionally biased region" description="Basic and acidic residues" evidence="1">
    <location>
        <begin position="144"/>
        <end position="171"/>
    </location>
</feature>
<evidence type="ECO:0000313" key="2">
    <source>
        <dbReference type="EMBL" id="GMI37324.1"/>
    </source>
</evidence>
<feature type="region of interest" description="Disordered" evidence="1">
    <location>
        <begin position="350"/>
        <end position="437"/>
    </location>
</feature>
<organism evidence="2 3">
    <name type="scientific">Triparma columacea</name>
    <dbReference type="NCBI Taxonomy" id="722753"/>
    <lineage>
        <taxon>Eukaryota</taxon>
        <taxon>Sar</taxon>
        <taxon>Stramenopiles</taxon>
        <taxon>Ochrophyta</taxon>
        <taxon>Bolidophyceae</taxon>
        <taxon>Parmales</taxon>
        <taxon>Triparmaceae</taxon>
        <taxon>Triparma</taxon>
    </lineage>
</organism>
<feature type="compositionally biased region" description="Basic and acidic residues" evidence="1">
    <location>
        <begin position="378"/>
        <end position="401"/>
    </location>
</feature>
<accession>A0A9W7G9T1</accession>
<dbReference type="EMBL" id="BRYA01000072">
    <property type="protein sequence ID" value="GMI37324.1"/>
    <property type="molecule type" value="Genomic_DNA"/>
</dbReference>
<feature type="compositionally biased region" description="Basic and acidic residues" evidence="1">
    <location>
        <begin position="187"/>
        <end position="199"/>
    </location>
</feature>
<dbReference type="AlphaFoldDB" id="A0A9W7G9T1"/>
<dbReference type="Proteomes" id="UP001165065">
    <property type="component" value="Unassembled WGS sequence"/>
</dbReference>
<feature type="compositionally biased region" description="Polar residues" evidence="1">
    <location>
        <begin position="1"/>
        <end position="25"/>
    </location>
</feature>
<evidence type="ECO:0000313" key="3">
    <source>
        <dbReference type="Proteomes" id="UP001165065"/>
    </source>
</evidence>
<sequence>MNNSTFLTSTGAEEKISSSSPTSAPLEQRPHVVVKKKPTIIWKGQSLDESDAANRMNRDFYQQKYEHEDITIQRKYLLLWFEVTASQKDARADKEMEMMILTRRNNHKMKIEVRGVMNAVIFGLWKNWAKNKIERREEWARQLEREKKEADEAKKREELRERTKRKTDVKQRMSWMTGARRSSFSIAKEKERQELKMLRPETVNSNNSALPNSGNEPYAKPVTSVDNTDSLGFKPFAPTRPETKKPTKSSPSKRPVTRLKVTTVTPLSEEMVKSVNRLANPPNYVPAYMKRDSSEARKGSFQLIFGEHANETNKNNHFIFNEGDASMGDTDEDSFKDTLTKMYYDHMSKVKKSTAKKLRERNKAKMLRSQPPSSPTNADKKTPEQVEKRKQLKMKQREVTDRLYQGRSGGKSNQEEDATGEGTTRRRGTRIQPKKSILVKALQKEKESMLRYLDRLITPVNGLDGARGTL</sequence>
<keyword evidence="3" id="KW-1185">Reference proteome</keyword>
<gene>
    <name evidence="2" type="ORF">TrCOL_g10057</name>
</gene>
<feature type="compositionally biased region" description="Basic residues" evidence="1">
    <location>
        <begin position="350"/>
        <end position="366"/>
    </location>
</feature>
<feature type="compositionally biased region" description="Polar residues" evidence="1">
    <location>
        <begin position="202"/>
        <end position="215"/>
    </location>
</feature>
<protein>
    <submittedName>
        <fullName evidence="2">Uncharacterized protein</fullName>
    </submittedName>
</protein>
<name>A0A9W7G9T1_9STRA</name>
<reference evidence="3" key="1">
    <citation type="journal article" date="2023" name="Commun. Biol.">
        <title>Genome analysis of Parmales, the sister group of diatoms, reveals the evolutionary specialization of diatoms from phago-mixotrophs to photoautotrophs.</title>
        <authorList>
            <person name="Ban H."/>
            <person name="Sato S."/>
            <person name="Yoshikawa S."/>
            <person name="Yamada K."/>
            <person name="Nakamura Y."/>
            <person name="Ichinomiya M."/>
            <person name="Sato N."/>
            <person name="Blanc-Mathieu R."/>
            <person name="Endo H."/>
            <person name="Kuwata A."/>
            <person name="Ogata H."/>
        </authorList>
    </citation>
    <scope>NUCLEOTIDE SEQUENCE [LARGE SCALE GENOMIC DNA]</scope>
</reference>
<evidence type="ECO:0000256" key="1">
    <source>
        <dbReference type="SAM" id="MobiDB-lite"/>
    </source>
</evidence>
<comment type="caution">
    <text evidence="2">The sequence shown here is derived from an EMBL/GenBank/DDBJ whole genome shotgun (WGS) entry which is preliminary data.</text>
</comment>
<dbReference type="OrthoDB" id="206751at2759"/>
<feature type="region of interest" description="Disordered" evidence="1">
    <location>
        <begin position="144"/>
        <end position="257"/>
    </location>
</feature>
<proteinExistence type="predicted"/>